<dbReference type="InterPro" id="IPR036259">
    <property type="entry name" value="MFS_trans_sf"/>
</dbReference>
<keyword evidence="3" id="KW-1133">Transmembrane helix</keyword>
<dbReference type="STRING" id="100787.A0A0G4L3R4"/>
<dbReference type="GO" id="GO:0022857">
    <property type="term" value="F:transmembrane transporter activity"/>
    <property type="evidence" value="ECO:0007669"/>
    <property type="project" value="InterPro"/>
</dbReference>
<feature type="transmembrane region" description="Helical" evidence="3">
    <location>
        <begin position="31"/>
        <end position="54"/>
    </location>
</feature>
<dbReference type="EMBL" id="CVQH01007779">
    <property type="protein sequence ID" value="CRK16583.1"/>
    <property type="molecule type" value="Genomic_DNA"/>
</dbReference>
<dbReference type="GO" id="GO:0005886">
    <property type="term" value="C:plasma membrane"/>
    <property type="evidence" value="ECO:0007669"/>
    <property type="project" value="UniProtKB-SubCell"/>
</dbReference>
<evidence type="ECO:0008006" key="6">
    <source>
        <dbReference type="Google" id="ProtNLM"/>
    </source>
</evidence>
<feature type="transmembrane region" description="Helical" evidence="3">
    <location>
        <begin position="275"/>
        <end position="298"/>
    </location>
</feature>
<dbReference type="Gene3D" id="1.20.1250.20">
    <property type="entry name" value="MFS general substrate transporter like domains"/>
    <property type="match status" value="1"/>
</dbReference>
<dbReference type="PANTHER" id="PTHR43702:SF3">
    <property type="entry name" value="PROTEIN TSGA"/>
    <property type="match status" value="1"/>
</dbReference>
<accession>A0A0G4L3R4</accession>
<evidence type="ECO:0000256" key="3">
    <source>
        <dbReference type="SAM" id="Phobius"/>
    </source>
</evidence>
<sequence>MGVKEFFKRRSLRAKNDVRTNAAEMTLRESLFPIVLVTTLFFLWGFSYSLLDILNKHFQNVLHINRARSAGLQAAYFGAYPLASLGHAAWILRHWGYKATFVWGLFLYGLGSIIAIPCIINESFGGFCAAIFIIGNGLGSLETAANPYIAVCGPPRYSEVRLNVSQAFNGIGTVVSPLIGARVFFGFDDDRALENVQWVYLAIAAFVWDVRETGAASTDSRASNLFAGAQGTFAAGRFIGAGIMHFVKPRKVFLVFLSCCSIFLIPAAIKTGTPGMAMLYLVLFFESICFPTIVALGMRGLGRHSKRGSGFIVAGVSGGACVPPLMGAVADMHGKGGNNMGVAMTVPLAFMVAATSYAVAVNFVPRYRDVADAFTATEVGVHNTSVDEEKVRAQSIEETQMRNAAPTLS</sequence>
<feature type="transmembrane region" description="Helical" evidence="3">
    <location>
        <begin position="252"/>
        <end position="269"/>
    </location>
</feature>
<organism evidence="4 5">
    <name type="scientific">Verticillium longisporum</name>
    <name type="common">Verticillium dahliae var. longisporum</name>
    <dbReference type="NCBI Taxonomy" id="100787"/>
    <lineage>
        <taxon>Eukaryota</taxon>
        <taxon>Fungi</taxon>
        <taxon>Dikarya</taxon>
        <taxon>Ascomycota</taxon>
        <taxon>Pezizomycotina</taxon>
        <taxon>Sordariomycetes</taxon>
        <taxon>Hypocreomycetidae</taxon>
        <taxon>Glomerellales</taxon>
        <taxon>Plectosphaerellaceae</taxon>
        <taxon>Verticillium</taxon>
    </lineage>
</organism>
<evidence type="ECO:0000313" key="4">
    <source>
        <dbReference type="EMBL" id="CRK16583.1"/>
    </source>
</evidence>
<proteinExistence type="predicted"/>
<feature type="transmembrane region" description="Helical" evidence="3">
    <location>
        <begin position="342"/>
        <end position="364"/>
    </location>
</feature>
<name>A0A0G4L3R4_VERLO</name>
<dbReference type="Proteomes" id="UP000044602">
    <property type="component" value="Unassembled WGS sequence"/>
</dbReference>
<dbReference type="InterPro" id="IPR011701">
    <property type="entry name" value="MFS"/>
</dbReference>
<gene>
    <name evidence="4" type="ORF">BN1708_002842</name>
</gene>
<keyword evidence="3" id="KW-0472">Membrane</keyword>
<dbReference type="SUPFAM" id="SSF103473">
    <property type="entry name" value="MFS general substrate transporter"/>
    <property type="match status" value="1"/>
</dbReference>
<dbReference type="Pfam" id="PF07690">
    <property type="entry name" value="MFS_1"/>
    <property type="match status" value="1"/>
</dbReference>
<feature type="transmembrane region" description="Helical" evidence="3">
    <location>
        <begin position="74"/>
        <end position="95"/>
    </location>
</feature>
<dbReference type="InterPro" id="IPR050375">
    <property type="entry name" value="MFS_TsgA-like"/>
</dbReference>
<keyword evidence="3" id="KW-0812">Transmembrane</keyword>
<feature type="transmembrane region" description="Helical" evidence="3">
    <location>
        <begin position="310"/>
        <end position="330"/>
    </location>
</feature>
<evidence type="ECO:0000256" key="1">
    <source>
        <dbReference type="ARBA" id="ARBA00004429"/>
    </source>
</evidence>
<dbReference type="AlphaFoldDB" id="A0A0G4L3R4"/>
<evidence type="ECO:0000256" key="2">
    <source>
        <dbReference type="ARBA" id="ARBA00022475"/>
    </source>
</evidence>
<protein>
    <recommendedName>
        <fullName evidence="6">Major facilitator superfamily (MFS) profile domain-containing protein</fullName>
    </recommendedName>
</protein>
<dbReference type="PANTHER" id="PTHR43702">
    <property type="entry name" value="L-FUCOSE-PROTON SYMPORTER"/>
    <property type="match status" value="1"/>
</dbReference>
<comment type="subcellular location">
    <subcellularLocation>
        <location evidence="1">Cell inner membrane</location>
        <topology evidence="1">Multi-pass membrane protein</topology>
    </subcellularLocation>
</comment>
<evidence type="ECO:0000313" key="5">
    <source>
        <dbReference type="Proteomes" id="UP000044602"/>
    </source>
</evidence>
<keyword evidence="2" id="KW-1003">Cell membrane</keyword>
<reference evidence="4 5" key="1">
    <citation type="submission" date="2015-05" db="EMBL/GenBank/DDBJ databases">
        <authorList>
            <person name="Wang D.B."/>
            <person name="Wang M."/>
        </authorList>
    </citation>
    <scope>NUCLEOTIDE SEQUENCE [LARGE SCALE GENOMIC DNA]</scope>
    <source>
        <strain evidence="4">VL1</strain>
    </source>
</reference>
<feature type="transmembrane region" description="Helical" evidence="3">
    <location>
        <begin position="101"/>
        <end position="120"/>
    </location>
</feature>
<keyword evidence="5" id="KW-1185">Reference proteome</keyword>